<dbReference type="EMBL" id="JARQWQ010000066">
    <property type="protein sequence ID" value="KAK2554919.1"/>
    <property type="molecule type" value="Genomic_DNA"/>
</dbReference>
<gene>
    <name evidence="1" type="ORF">P5673_023602</name>
</gene>
<keyword evidence="2" id="KW-1185">Reference proteome</keyword>
<accession>A0AAD9Q5G7</accession>
<reference evidence="1" key="2">
    <citation type="journal article" date="2023" name="Science">
        <title>Genomic signatures of disease resistance in endangered staghorn corals.</title>
        <authorList>
            <person name="Vollmer S.V."/>
            <person name="Selwyn J.D."/>
            <person name="Despard B.A."/>
            <person name="Roesel C.L."/>
        </authorList>
    </citation>
    <scope>NUCLEOTIDE SEQUENCE</scope>
    <source>
        <strain evidence="1">K2</strain>
    </source>
</reference>
<evidence type="ECO:0000313" key="1">
    <source>
        <dbReference type="EMBL" id="KAK2554919.1"/>
    </source>
</evidence>
<protein>
    <submittedName>
        <fullName evidence="1">Uncharacterized protein</fullName>
    </submittedName>
</protein>
<organism evidence="1 2">
    <name type="scientific">Acropora cervicornis</name>
    <name type="common">Staghorn coral</name>
    <dbReference type="NCBI Taxonomy" id="6130"/>
    <lineage>
        <taxon>Eukaryota</taxon>
        <taxon>Metazoa</taxon>
        <taxon>Cnidaria</taxon>
        <taxon>Anthozoa</taxon>
        <taxon>Hexacorallia</taxon>
        <taxon>Scleractinia</taxon>
        <taxon>Astrocoeniina</taxon>
        <taxon>Acroporidae</taxon>
        <taxon>Acropora</taxon>
    </lineage>
</organism>
<name>A0AAD9Q5G7_ACRCE</name>
<sequence length="106" mass="12169">MNWTEDKDILLLKEMGGQGIFHYKAGSRERGAIWQVIASNLTCHKDLFEVTARGVRDRFMLLSRRYKLKTSRELKGSGTGGEELTEYEILIEDMIVLSEESDKKAE</sequence>
<evidence type="ECO:0000313" key="2">
    <source>
        <dbReference type="Proteomes" id="UP001249851"/>
    </source>
</evidence>
<dbReference type="Proteomes" id="UP001249851">
    <property type="component" value="Unassembled WGS sequence"/>
</dbReference>
<proteinExistence type="predicted"/>
<reference evidence="1" key="1">
    <citation type="journal article" date="2023" name="G3 (Bethesda)">
        <title>Whole genome assembly and annotation of the endangered Caribbean coral Acropora cervicornis.</title>
        <authorList>
            <person name="Selwyn J.D."/>
            <person name="Vollmer S.V."/>
        </authorList>
    </citation>
    <scope>NUCLEOTIDE SEQUENCE</scope>
    <source>
        <strain evidence="1">K2</strain>
    </source>
</reference>
<comment type="caution">
    <text evidence="1">The sequence shown here is derived from an EMBL/GenBank/DDBJ whole genome shotgun (WGS) entry which is preliminary data.</text>
</comment>
<dbReference type="AlphaFoldDB" id="A0AAD9Q5G7"/>